<dbReference type="PROSITE" id="PS00012">
    <property type="entry name" value="PHOSPHOPANTETHEINE"/>
    <property type="match status" value="1"/>
</dbReference>
<evidence type="ECO:0000256" key="2">
    <source>
        <dbReference type="ARBA" id="ARBA00022450"/>
    </source>
</evidence>
<dbReference type="InterPro" id="IPR056227">
    <property type="entry name" value="TMD0_ABC"/>
</dbReference>
<dbReference type="InterPro" id="IPR000873">
    <property type="entry name" value="AMP-dep_synth/lig_dom"/>
</dbReference>
<dbReference type="CDD" id="cd19545">
    <property type="entry name" value="FUM14_C_NRPS-like"/>
    <property type="match status" value="1"/>
</dbReference>
<dbReference type="InterPro" id="IPR017871">
    <property type="entry name" value="ABC_transporter-like_CS"/>
</dbReference>
<dbReference type="NCBIfam" id="TIGR01733">
    <property type="entry name" value="AA-adenyl-dom"/>
    <property type="match status" value="1"/>
</dbReference>
<dbReference type="PANTHER" id="PTHR45527">
    <property type="entry name" value="NONRIBOSOMAL PEPTIDE SYNTHETASE"/>
    <property type="match status" value="1"/>
</dbReference>
<feature type="region of interest" description="Disordered" evidence="10">
    <location>
        <begin position="2577"/>
        <end position="2599"/>
    </location>
</feature>
<feature type="transmembrane region" description="Helical" evidence="11">
    <location>
        <begin position="1029"/>
        <end position="1049"/>
    </location>
</feature>
<dbReference type="InterPro" id="IPR006162">
    <property type="entry name" value="Ppantetheine_attach_site"/>
</dbReference>
<accession>A0ABR2Y7V0</accession>
<keyword evidence="7" id="KW-0067">ATP-binding</keyword>
<feature type="domain" description="ABC transporter" evidence="13">
    <location>
        <begin position="599"/>
        <end position="829"/>
    </location>
</feature>
<evidence type="ECO:0000256" key="10">
    <source>
        <dbReference type="SAM" id="MobiDB-lite"/>
    </source>
</evidence>
<keyword evidence="8 11" id="KW-1133">Transmembrane helix</keyword>
<feature type="domain" description="ABC transporter" evidence="13">
    <location>
        <begin position="1151"/>
        <end position="1433"/>
    </location>
</feature>
<keyword evidence="9 11" id="KW-0472">Membrane</keyword>
<proteinExistence type="predicted"/>
<dbReference type="EMBL" id="JARVKM010000002">
    <property type="protein sequence ID" value="KAK9782606.1"/>
    <property type="molecule type" value="Genomic_DNA"/>
</dbReference>
<dbReference type="PROSITE" id="PS00211">
    <property type="entry name" value="ABC_TRANSPORTER_1"/>
    <property type="match status" value="2"/>
</dbReference>
<dbReference type="InterPro" id="IPR011527">
    <property type="entry name" value="ABC1_TM_dom"/>
</dbReference>
<dbReference type="Pfam" id="PF00501">
    <property type="entry name" value="AMP-binding"/>
    <property type="match status" value="1"/>
</dbReference>
<dbReference type="InterPro" id="IPR001242">
    <property type="entry name" value="Condensation_dom"/>
</dbReference>
<evidence type="ECO:0000259" key="14">
    <source>
        <dbReference type="PROSITE" id="PS50929"/>
    </source>
</evidence>
<dbReference type="PROSITE" id="PS50075">
    <property type="entry name" value="CARRIER"/>
    <property type="match status" value="2"/>
</dbReference>
<name>A0ABR2Y7V0_9PEZI</name>
<evidence type="ECO:0000313" key="15">
    <source>
        <dbReference type="EMBL" id="KAK9782606.1"/>
    </source>
</evidence>
<dbReference type="Gene3D" id="3.30.300.30">
    <property type="match status" value="1"/>
</dbReference>
<dbReference type="CDD" id="cd18579">
    <property type="entry name" value="ABC_6TM_ABCC_D1"/>
    <property type="match status" value="1"/>
</dbReference>
<keyword evidence="16" id="KW-1185">Reference proteome</keyword>
<dbReference type="InterPro" id="IPR010071">
    <property type="entry name" value="AA_adenyl_dom"/>
</dbReference>
<feature type="compositionally biased region" description="Basic and acidic residues" evidence="10">
    <location>
        <begin position="2578"/>
        <end position="2599"/>
    </location>
</feature>
<dbReference type="SUPFAM" id="SSF47336">
    <property type="entry name" value="ACP-like"/>
    <property type="match status" value="2"/>
</dbReference>
<feature type="transmembrane region" description="Helical" evidence="11">
    <location>
        <begin position="98"/>
        <end position="117"/>
    </location>
</feature>
<dbReference type="Proteomes" id="UP001465668">
    <property type="component" value="Unassembled WGS sequence"/>
</dbReference>
<dbReference type="InterPro" id="IPR044746">
    <property type="entry name" value="ABCC_6TM_D1"/>
</dbReference>
<dbReference type="InterPro" id="IPR023213">
    <property type="entry name" value="CAT-like_dom_sf"/>
</dbReference>
<feature type="domain" description="Carrier" evidence="12">
    <location>
        <begin position="2592"/>
        <end position="2666"/>
    </location>
</feature>
<feature type="transmembrane region" description="Helical" evidence="11">
    <location>
        <begin position="64"/>
        <end position="86"/>
    </location>
</feature>
<dbReference type="PROSITE" id="PS50893">
    <property type="entry name" value="ABC_TRANSPORTER_2"/>
    <property type="match status" value="2"/>
</dbReference>
<reference evidence="15 16" key="1">
    <citation type="submission" date="2024-02" db="EMBL/GenBank/DDBJ databases">
        <title>First draft genome assembly of two strains of Seiridium cardinale.</title>
        <authorList>
            <person name="Emiliani G."/>
            <person name="Scali E."/>
        </authorList>
    </citation>
    <scope>NUCLEOTIDE SEQUENCE [LARGE SCALE GENOMIC DNA]</scope>
    <source>
        <strain evidence="15 16">BM-138-000479</strain>
    </source>
</reference>
<evidence type="ECO:0000259" key="12">
    <source>
        <dbReference type="PROSITE" id="PS50075"/>
    </source>
</evidence>
<dbReference type="CDD" id="cd05918">
    <property type="entry name" value="A_NRPS_SidN3_like"/>
    <property type="match status" value="1"/>
</dbReference>
<comment type="subcellular location">
    <subcellularLocation>
        <location evidence="1">Membrane</location>
        <topology evidence="1">Multi-pass membrane protein</topology>
    </subcellularLocation>
</comment>
<evidence type="ECO:0000313" key="16">
    <source>
        <dbReference type="Proteomes" id="UP001465668"/>
    </source>
</evidence>
<evidence type="ECO:0000256" key="11">
    <source>
        <dbReference type="SAM" id="Phobius"/>
    </source>
</evidence>
<dbReference type="Gene3D" id="3.40.50.300">
    <property type="entry name" value="P-loop containing nucleotide triphosphate hydrolases"/>
    <property type="match status" value="2"/>
</dbReference>
<feature type="domain" description="ABC transmembrane type-1" evidence="14">
    <location>
        <begin position="289"/>
        <end position="549"/>
    </location>
</feature>
<evidence type="ECO:0000256" key="5">
    <source>
        <dbReference type="ARBA" id="ARBA00022692"/>
    </source>
</evidence>
<evidence type="ECO:0000259" key="13">
    <source>
        <dbReference type="PROSITE" id="PS50893"/>
    </source>
</evidence>
<dbReference type="Pfam" id="PF00668">
    <property type="entry name" value="Condensation"/>
    <property type="match status" value="2"/>
</dbReference>
<evidence type="ECO:0000256" key="7">
    <source>
        <dbReference type="ARBA" id="ARBA00022840"/>
    </source>
</evidence>
<dbReference type="CDD" id="cd18580">
    <property type="entry name" value="ABC_6TM_ABCC_D2"/>
    <property type="match status" value="1"/>
</dbReference>
<dbReference type="InterPro" id="IPR036640">
    <property type="entry name" value="ABC1_TM_sf"/>
</dbReference>
<dbReference type="InterPro" id="IPR045851">
    <property type="entry name" value="AMP-bd_C_sf"/>
</dbReference>
<comment type="caution">
    <text evidence="15">The sequence shown here is derived from an EMBL/GenBank/DDBJ whole genome shotgun (WGS) entry which is preliminary data.</text>
</comment>
<feature type="domain" description="ABC transmembrane type-1" evidence="14">
    <location>
        <begin position="890"/>
        <end position="1169"/>
    </location>
</feature>
<dbReference type="InterPro" id="IPR003439">
    <property type="entry name" value="ABC_transporter-like_ATP-bd"/>
</dbReference>
<dbReference type="InterPro" id="IPR036736">
    <property type="entry name" value="ACP-like_sf"/>
</dbReference>
<dbReference type="Gene3D" id="3.30.559.10">
    <property type="entry name" value="Chloramphenicol acetyltransferase-like domain"/>
    <property type="match status" value="2"/>
</dbReference>
<feature type="transmembrane region" description="Helical" evidence="11">
    <location>
        <begin position="1140"/>
        <end position="1161"/>
    </location>
</feature>
<dbReference type="Pfam" id="PF00005">
    <property type="entry name" value="ABC_tran"/>
    <property type="match status" value="2"/>
</dbReference>
<dbReference type="SMART" id="SM00382">
    <property type="entry name" value="AAA"/>
    <property type="match status" value="2"/>
</dbReference>
<feature type="transmembrane region" description="Helical" evidence="11">
    <location>
        <begin position="520"/>
        <end position="541"/>
    </location>
</feature>
<evidence type="ECO:0000256" key="3">
    <source>
        <dbReference type="ARBA" id="ARBA00022553"/>
    </source>
</evidence>
<sequence length="3119" mass="346851">MELSRCNSDATFGPSVQGCRDDFDFTITFENIIFSILPSSAFIALSLLRAIYLVRRPVIVKNALLESVKLISTIAYAALQIYLLVLSTSVTGLQSLPVASASLTLVAALCVVVTSVLEQSRAPRPSVLLSAYLLLTLLCDVSQTRTRWLATIGSGEASLSRAWTASTVLKGVLLLLESQNKSRWIKWNAKSHSPEESNGLFGLGAFFWLNTLFFSGYRRILCVDDLYPLDQTMATTGLQHRLLDHLKTAESKRLKHGFGLSKALVRTLAMPLLLPVAPRCALLAFKFCQPFLMRTLLDYLQQPVDATSKNVGFGLIGATILIYCGIALSTSFYWYFHERTLCMSRGCLVGAIYKKTTETKLSSATDAATITLMSSDVERIRLGFLNLHEFWANTIEVALASWLLHRQLGAAFAAPLVVVICCIAAGAYTNRFTGRRQKQWMNRIQKRVGLTASVISHMKHLKISGLAGPVEKLIQDMRVDELKTASKFRIIYVLVITFGYIPTALCPVMTFAFTSRTLDVSTIFTSMSYLLLLADPLGYLFQNTPNLLAAFACLDRIQTFLELEPRSDYRVQAPMQPKGLEVEDSSDIDESKMGPGTEISIRQANFGWQPDKTILSDIDLDIPKAGFTMIVGAVGSGKTSLCKALLGELPILSGQVIAAPGLLSKRIAYCDQSPYLTNATIRENIVGFSRYDPATYNEAVRAAALDVDFSTLPLADQTKVGSDGVALSGGQKQRVSIARALYAGTDVFIFDDILSGLDADTADQVFFKVFGPSGYLRSRGATTVLCTHNSTHLPYADHIVTLGAGGFVLEQASFQQLTNNVAENHDFGVQQTYNDPQLESTDLEESGQTLAVSDAAIGLPSTAMGDDNRMKGDPTVYRYYLSTLGMRSFIAFVVFGLGWGFFYNWGNVWLKFWSEDVSSSSPKRSNSFYIGLYALFQMAYVLSMFFVFLICFTSMIQLSGSKLHQAALRTLIRAPLSFFGTTDTGVVTNMFSQDMTLIDHELPIAVTNLALDICNALGMAAVIASSSPYLAITYPFLFAVLYGIQKFYLRTSRQLRLLDLEAKSPLYTHFLDTIKGLATFRAFGWTHEAIRMNNQFLDTSQRPTYLLAVVQRWLLFALQIVVAILAVAVVAMATQLRSSTALAGASLVTLMTFGDILNYIIRWFTQIETSIGAVGRIKNFSERVKPETTEDENQTPPEDWPLRGCIEIKDVSASYAGKSSTILLLLKLLDPISSCNGTVLIDGIPLHKIDRPTLRERVIAIPQEPVFLPDGTSVLENMDPFNASSESECQDVLELVSLWPLFSQRGGLAEGLLHHELSHGQKQLFSLARAVLRHRIRLRCLVEKLGPASEKTVGGILLLDEMSSSVDQNTDRSMQKIITKEFKNYTVVMVSHRLEMVMDFDTVVVMDKGSIVESGPPKSLAETDGGRFRELWYIVDTSAATSLAMPLIDGHTGDGSFQQVLDWYPDLPKAIEQPIHELIQAQSKRRAGASAVCSWDGDLSYGELEDLSSRLASHILAHGVTAKDIVPLVFEKSKWMLVSLLAVLKAGGTFLMLDPSQPVGRLRTIVGQTGARLAMASSECAGICQSLVDHTVMVDDVSLTALTSVSQLPQVEPSSTAYTIFTSGSTGTPKGVLIEHAQLSSTSTYVGKRLGYDTESRVFQFASYAFDACITDIFATLVHGGTVCIPSEWDRNNGIIEAMNRMKVTHAKFTPSLAGNLAIENVPSLRTLMFGGESPPASLVEKWSSRLKLILVYGPTECCVICFTTDASAHQIALGEIGTPVASRGWIVKQENQQELATIGEVGELLIEGPLVGRGYLNDPEKTDRQFIRNPAWIPDSFVASRETRLYRTGDLAKYLEDGRVCYVGRVDNQVKIRGQRLELEEVEKTLHESLISRGLDHRLVVVEAVAFQGLTTKHLIAFLNMKDSSYFGSLIWEHDGPVTSASPQERKNFAEVVSQVKEEMSKLLPAYAVPSIWVPVKSVPYTISRKIDRKRLRTIAASLTVKELGTFASTPSEESSNDKAVVVSEKESKLQNLWADVLDVPINKIEPQDDFFSLGGDSVLAIKMIAAARSQGLDLSLQLVFKHPKLRNMALNTDILEGEDHNLTTPPPFSLLDQSWDLDLVRNEGSEQCSISVDAIEDIYPCSPMQEGLMALSMKDPGTYILQFVYQMPESVDLERLRAAWEAVAAQTQVMRTRFFDYNSNLLQAIVKEPLRWKVVEEDLAEFLVAEKGLKMSVGESMSRHAVVRQPHSQQKFLVWNVQHALVDGWSESDIVTLVEKAYSGDQSSLSEIPKFNRFIRYLGNQDIAASEKFWKEDLVGAPVPVFPPLPDASYVPKVQRSSRILHHFDSHADAEIEHKVKLFKRGSATPATMIQAAWFILMGLYSNTEDVITGVTLNGRAAPLPGIDQIPGPTVTTIPFRTRFTHEQPVSEFLEGIQTQYLNILPHVQFGLQNIRALGDDAVAACKFRTLLVVQSANRPQSHRRLLLGRSYSFPVMDFALVMECEVVEGNVEFRATFDHQILNEDQVRHMFQMMEAILQRISSQNPETTRVGDLLELSEKDTSEISYWHGRIADQIAHQSHEEEGTADKSNRPPSSPREKKLASIWKTLLQAEQIGAHDHFFHMGGGSVSAMRLVSMARREGLILTVSEIFKWPVLSEMALVAKENVNTTTVAPFSLLPKPKEAHMMRCQAAAQCHVDATDIEDLLPVHAMQLHYITGYPEAKRDINGPWDWQSQAVYTLPRTVDLDRFRNLWAEAVTRHQALRTRAVLLGDTVYQAVLSPLFHWLSWQHSDNLEEYVQSDRRRRMSFGQELLRLAIVDDASSPTGRYFVITMQHFIYDGFARHMLFKELETAYFSGFSDTKPPKMNQFIKYLVDADKEAALQYWTKYLSDVQTKPLLDVPEHCFEMDTKERTITTAVPKVSGTGATLPTIIEVVAGLVLAQKLDCADMILYSDRSGRNLPVEGIQDLMGPTTLFLPVRVHLDADQTVPDLLQRAQQAQRDMLPHEHLGWLELREMAPFRPFYRHAVNMNINPNALSSYDRLGLQYQGSYASCDDPFGINVDLYDDKIEWAVYYDERFISAPVVDELLASFENLFGEITRAVESGSTVGELLRQALRRKE</sequence>
<dbReference type="Pfam" id="PF24357">
    <property type="entry name" value="TMD0_ABC"/>
    <property type="match status" value="1"/>
</dbReference>
<dbReference type="InterPro" id="IPR027417">
    <property type="entry name" value="P-loop_NTPase"/>
</dbReference>
<dbReference type="SUPFAM" id="SSF52777">
    <property type="entry name" value="CoA-dependent acyltransferases"/>
    <property type="match status" value="4"/>
</dbReference>
<feature type="transmembrane region" description="Helical" evidence="11">
    <location>
        <begin position="312"/>
        <end position="336"/>
    </location>
</feature>
<evidence type="ECO:0000256" key="8">
    <source>
        <dbReference type="ARBA" id="ARBA00022989"/>
    </source>
</evidence>
<dbReference type="Gene3D" id="1.10.1200.10">
    <property type="entry name" value="ACP-like"/>
    <property type="match status" value="2"/>
</dbReference>
<feature type="transmembrane region" description="Helical" evidence="11">
    <location>
        <begin position="490"/>
        <end position="514"/>
    </location>
</feature>
<protein>
    <submittedName>
        <fullName evidence="15">Uncharacterized protein</fullName>
    </submittedName>
</protein>
<keyword evidence="3" id="KW-0597">Phosphoprotein</keyword>
<feature type="transmembrane region" description="Helical" evidence="11">
    <location>
        <begin position="272"/>
        <end position="292"/>
    </location>
</feature>
<dbReference type="Pfam" id="PF00664">
    <property type="entry name" value="ABC_membrane"/>
    <property type="match status" value="1"/>
</dbReference>
<gene>
    <name evidence="15" type="ORF">SCAR479_00949</name>
</gene>
<dbReference type="Gene3D" id="3.30.559.30">
    <property type="entry name" value="Nonribosomal peptide synthetase, condensation domain"/>
    <property type="match status" value="2"/>
</dbReference>
<keyword evidence="4" id="KW-0436">Ligase</keyword>
<evidence type="ECO:0000256" key="6">
    <source>
        <dbReference type="ARBA" id="ARBA00022741"/>
    </source>
</evidence>
<dbReference type="Gene3D" id="1.20.1560.10">
    <property type="entry name" value="ABC transporter type 1, transmembrane domain"/>
    <property type="match status" value="2"/>
</dbReference>
<dbReference type="SUPFAM" id="SSF52540">
    <property type="entry name" value="P-loop containing nucleoside triphosphate hydrolases"/>
    <property type="match status" value="2"/>
</dbReference>
<dbReference type="InterPro" id="IPR009081">
    <property type="entry name" value="PP-bd_ACP"/>
</dbReference>
<feature type="transmembrane region" description="Helical" evidence="11">
    <location>
        <begin position="879"/>
        <end position="902"/>
    </location>
</feature>
<feature type="domain" description="Carrier" evidence="12">
    <location>
        <begin position="2022"/>
        <end position="2098"/>
    </location>
</feature>
<keyword evidence="5 11" id="KW-0812">Transmembrane</keyword>
<feature type="transmembrane region" description="Helical" evidence="11">
    <location>
        <begin position="1113"/>
        <end position="1134"/>
    </location>
</feature>
<dbReference type="SUPFAM" id="SSF90123">
    <property type="entry name" value="ABC transporter transmembrane region"/>
    <property type="match status" value="2"/>
</dbReference>
<dbReference type="PROSITE" id="PS50929">
    <property type="entry name" value="ABC_TM1F"/>
    <property type="match status" value="2"/>
</dbReference>
<dbReference type="InterPro" id="IPR003593">
    <property type="entry name" value="AAA+_ATPase"/>
</dbReference>
<keyword evidence="2" id="KW-0596">Phosphopantetheine</keyword>
<dbReference type="InterPro" id="IPR044726">
    <property type="entry name" value="ABCC_6TM_D2"/>
</dbReference>
<feature type="transmembrane region" description="Helical" evidence="11">
    <location>
        <begin position="928"/>
        <end position="952"/>
    </location>
</feature>
<dbReference type="PANTHER" id="PTHR45527:SF1">
    <property type="entry name" value="FATTY ACID SYNTHASE"/>
    <property type="match status" value="1"/>
</dbReference>
<dbReference type="SUPFAM" id="SSF56801">
    <property type="entry name" value="Acetyl-CoA synthetase-like"/>
    <property type="match status" value="1"/>
</dbReference>
<evidence type="ECO:0000256" key="9">
    <source>
        <dbReference type="ARBA" id="ARBA00023136"/>
    </source>
</evidence>
<dbReference type="Gene3D" id="3.40.50.12780">
    <property type="entry name" value="N-terminal domain of ligase-like"/>
    <property type="match status" value="1"/>
</dbReference>
<dbReference type="Pfam" id="PF00550">
    <property type="entry name" value="PP-binding"/>
    <property type="match status" value="2"/>
</dbReference>
<keyword evidence="6" id="KW-0547">Nucleotide-binding</keyword>
<feature type="transmembrane region" description="Helical" evidence="11">
    <location>
        <begin position="32"/>
        <end position="52"/>
    </location>
</feature>
<dbReference type="CDD" id="cd03250">
    <property type="entry name" value="ABCC_MRP_domain1"/>
    <property type="match status" value="1"/>
</dbReference>
<feature type="transmembrane region" description="Helical" evidence="11">
    <location>
        <begin position="410"/>
        <end position="429"/>
    </location>
</feature>
<dbReference type="InterPro" id="IPR042099">
    <property type="entry name" value="ANL_N_sf"/>
</dbReference>
<evidence type="ECO:0000256" key="1">
    <source>
        <dbReference type="ARBA" id="ARBA00004141"/>
    </source>
</evidence>
<evidence type="ECO:0000256" key="4">
    <source>
        <dbReference type="ARBA" id="ARBA00022598"/>
    </source>
</evidence>
<organism evidence="15 16">
    <name type="scientific">Seiridium cardinale</name>
    <dbReference type="NCBI Taxonomy" id="138064"/>
    <lineage>
        <taxon>Eukaryota</taxon>
        <taxon>Fungi</taxon>
        <taxon>Dikarya</taxon>
        <taxon>Ascomycota</taxon>
        <taxon>Pezizomycotina</taxon>
        <taxon>Sordariomycetes</taxon>
        <taxon>Xylariomycetidae</taxon>
        <taxon>Amphisphaeriales</taxon>
        <taxon>Sporocadaceae</taxon>
        <taxon>Seiridium</taxon>
    </lineage>
</organism>